<name>A0A9D1NM27_9BACT</name>
<proteinExistence type="predicted"/>
<reference evidence="2" key="2">
    <citation type="journal article" date="2021" name="PeerJ">
        <title>Extensive microbial diversity within the chicken gut microbiome revealed by metagenomics and culture.</title>
        <authorList>
            <person name="Gilroy R."/>
            <person name="Ravi A."/>
            <person name="Getino M."/>
            <person name="Pursley I."/>
            <person name="Horton D.L."/>
            <person name="Alikhan N.F."/>
            <person name="Baker D."/>
            <person name="Gharbi K."/>
            <person name="Hall N."/>
            <person name="Watson M."/>
            <person name="Adriaenssens E.M."/>
            <person name="Foster-Nyarko E."/>
            <person name="Jarju S."/>
            <person name="Secka A."/>
            <person name="Antonio M."/>
            <person name="Oren A."/>
            <person name="Chaudhuri R.R."/>
            <person name="La Ragione R."/>
            <person name="Hildebrand F."/>
            <person name="Pallen M.J."/>
        </authorList>
    </citation>
    <scope>NUCLEOTIDE SEQUENCE</scope>
    <source>
        <strain evidence="2">10669</strain>
    </source>
</reference>
<feature type="compositionally biased region" description="Basic and acidic residues" evidence="1">
    <location>
        <begin position="81"/>
        <end position="102"/>
    </location>
</feature>
<organism evidence="2 3">
    <name type="scientific">Candidatus Spyradosoma merdigallinarum</name>
    <dbReference type="NCBI Taxonomy" id="2840950"/>
    <lineage>
        <taxon>Bacteria</taxon>
        <taxon>Pseudomonadati</taxon>
        <taxon>Verrucomicrobiota</taxon>
        <taxon>Opitutia</taxon>
        <taxon>Opitutia incertae sedis</taxon>
        <taxon>Candidatus Spyradosoma</taxon>
    </lineage>
</organism>
<dbReference type="Proteomes" id="UP000886812">
    <property type="component" value="Unassembled WGS sequence"/>
</dbReference>
<evidence type="ECO:0000256" key="1">
    <source>
        <dbReference type="SAM" id="MobiDB-lite"/>
    </source>
</evidence>
<accession>A0A9D1NM27</accession>
<feature type="compositionally biased region" description="Basic and acidic residues" evidence="1">
    <location>
        <begin position="42"/>
        <end position="59"/>
    </location>
</feature>
<evidence type="ECO:0000313" key="3">
    <source>
        <dbReference type="Proteomes" id="UP000886812"/>
    </source>
</evidence>
<feature type="compositionally biased region" description="Basic and acidic residues" evidence="1">
    <location>
        <begin position="119"/>
        <end position="130"/>
    </location>
</feature>
<reference evidence="2" key="1">
    <citation type="submission" date="2020-10" db="EMBL/GenBank/DDBJ databases">
        <authorList>
            <person name="Gilroy R."/>
        </authorList>
    </citation>
    <scope>NUCLEOTIDE SEQUENCE</scope>
    <source>
        <strain evidence="2">10669</strain>
    </source>
</reference>
<comment type="caution">
    <text evidence="2">The sequence shown here is derived from an EMBL/GenBank/DDBJ whole genome shotgun (WGS) entry which is preliminary data.</text>
</comment>
<feature type="region of interest" description="Disordered" evidence="1">
    <location>
        <begin position="25"/>
        <end position="133"/>
    </location>
</feature>
<dbReference type="AlphaFoldDB" id="A0A9D1NM27"/>
<evidence type="ECO:0000313" key="2">
    <source>
        <dbReference type="EMBL" id="HIV04938.1"/>
    </source>
</evidence>
<sequence>MDGNSEEKKLPEELDLSALASLSLEPTWASDKNAEKISVARAAHDGRRGHGPRRDRERSGGAPGGFRGRERRNPPPAPGKLPDEGDGFRGRDRRAARARDGENAPTGRESATPRRGRRPFGERRRDDARPARAPRVVDVSFFPEEKPFGVLAKAVKSSARTYELFEIAK</sequence>
<dbReference type="EMBL" id="DVOG01000192">
    <property type="protein sequence ID" value="HIV04938.1"/>
    <property type="molecule type" value="Genomic_DNA"/>
</dbReference>
<feature type="non-terminal residue" evidence="2">
    <location>
        <position position="169"/>
    </location>
</feature>
<protein>
    <submittedName>
        <fullName evidence="2">Uncharacterized protein</fullName>
    </submittedName>
</protein>
<gene>
    <name evidence="2" type="ORF">IAC75_07335</name>
</gene>